<dbReference type="EMBL" id="CM004396">
    <property type="protein sequence ID" value="OAY39829.1"/>
    <property type="molecule type" value="Genomic_DNA"/>
</dbReference>
<sequence>MSIENLNTSIEHDQLVIYQASLKGDVAELDALLQQDELILDRVTVTSFHETPLHIAAMRGHLQFAQALLKWKPKLAEEFDSLCRLPLHFASAEGYSHIVRELVTVNPDACWARDQDGRIPLHLAAMKGRVTVIMELMSICPGSIREKMDNGETILHLCVKYNRLEALKLLVETVRDDEFVSAKDDNGNTILHLAAILKQVQIVKYLFSETSITENANTLNKNGFTALDALEHSPRDSKGLEIKIILLEAAAGLQRNKERINKSPSSTVQKNRGLVAITCKFWNNYLKNVGKRFEEARGNILVAATLTATIAFQAGVNPPQFNNDQKPIIDANAASAPSYLDHALQRTETYFWFSNTVSLALSLIIILVMFSGIPFKNTILQVFLVIVMCFTIVYISQAYFFAAAFNMRLRENWTSAGKTLFIINIIIHRLFQFIIWLHIASLFIWVVQKIYQKIISINQKTLSLIEVLVISL</sequence>
<keyword evidence="6 8" id="KW-0472">Membrane</keyword>
<keyword evidence="5 7" id="KW-0040">ANK repeat</keyword>
<feature type="transmembrane region" description="Helical" evidence="8">
    <location>
        <begin position="350"/>
        <end position="370"/>
    </location>
</feature>
<dbReference type="InterPro" id="IPR026961">
    <property type="entry name" value="PGG_dom"/>
</dbReference>
<feature type="repeat" description="ANK" evidence="7">
    <location>
        <begin position="48"/>
        <end position="70"/>
    </location>
</feature>
<feature type="repeat" description="ANK" evidence="7">
    <location>
        <begin position="116"/>
        <end position="138"/>
    </location>
</feature>
<evidence type="ECO:0000256" key="5">
    <source>
        <dbReference type="ARBA" id="ARBA00023043"/>
    </source>
</evidence>
<evidence type="ECO:0000256" key="7">
    <source>
        <dbReference type="PROSITE-ProRule" id="PRU00023"/>
    </source>
</evidence>
<evidence type="ECO:0000256" key="3">
    <source>
        <dbReference type="ARBA" id="ARBA00022737"/>
    </source>
</evidence>
<keyword evidence="2 8" id="KW-0812">Transmembrane</keyword>
<dbReference type="Pfam" id="PF12796">
    <property type="entry name" value="Ank_2"/>
    <property type="match status" value="1"/>
</dbReference>
<proteinExistence type="predicted"/>
<dbReference type="PANTHER" id="PTHR24186">
    <property type="entry name" value="PROTEIN PHOSPHATASE 1 REGULATORY SUBUNIT"/>
    <property type="match status" value="1"/>
</dbReference>
<reference evidence="10" key="1">
    <citation type="submission" date="2016-02" db="EMBL/GenBank/DDBJ databases">
        <title>WGS assembly of Manihot esculenta.</title>
        <authorList>
            <person name="Bredeson J.V."/>
            <person name="Prochnik S.E."/>
            <person name="Lyons J.B."/>
            <person name="Schmutz J."/>
            <person name="Grimwood J."/>
            <person name="Vrebalov J."/>
            <person name="Bart R.S."/>
            <person name="Amuge T."/>
            <person name="Ferguson M.E."/>
            <person name="Green R."/>
            <person name="Putnam N."/>
            <person name="Stites J."/>
            <person name="Rounsley S."/>
            <person name="Rokhsar D.S."/>
        </authorList>
    </citation>
    <scope>NUCLEOTIDE SEQUENCE [LARGE SCALE GENOMIC DNA]</scope>
    <source>
        <tissue evidence="10">Leaf</tissue>
    </source>
</reference>
<keyword evidence="3" id="KW-0677">Repeat</keyword>
<evidence type="ECO:0000256" key="1">
    <source>
        <dbReference type="ARBA" id="ARBA00004141"/>
    </source>
</evidence>
<accession>A0A2C9V5M7</accession>
<feature type="repeat" description="ANK" evidence="7">
    <location>
        <begin position="186"/>
        <end position="218"/>
    </location>
</feature>
<gene>
    <name evidence="10" type="ORF">MANES_10G125600</name>
</gene>
<dbReference type="Gene3D" id="1.25.40.20">
    <property type="entry name" value="Ankyrin repeat-containing domain"/>
    <property type="match status" value="1"/>
</dbReference>
<dbReference type="SMART" id="SM00248">
    <property type="entry name" value="ANK"/>
    <property type="match status" value="5"/>
</dbReference>
<dbReference type="PROSITE" id="PS50297">
    <property type="entry name" value="ANK_REP_REGION"/>
    <property type="match status" value="2"/>
</dbReference>
<evidence type="ECO:0000256" key="4">
    <source>
        <dbReference type="ARBA" id="ARBA00022989"/>
    </source>
</evidence>
<dbReference type="GO" id="GO:0016020">
    <property type="term" value="C:membrane"/>
    <property type="evidence" value="ECO:0007669"/>
    <property type="project" value="UniProtKB-SubCell"/>
</dbReference>
<dbReference type="AlphaFoldDB" id="A0A2C9V5M7"/>
<feature type="transmembrane region" description="Helical" evidence="8">
    <location>
        <begin position="421"/>
        <end position="447"/>
    </location>
</feature>
<evidence type="ECO:0000256" key="6">
    <source>
        <dbReference type="ARBA" id="ARBA00023136"/>
    </source>
</evidence>
<dbReference type="Pfam" id="PF13962">
    <property type="entry name" value="PGG"/>
    <property type="match status" value="1"/>
</dbReference>
<evidence type="ECO:0000313" key="10">
    <source>
        <dbReference type="EMBL" id="OAY39829.1"/>
    </source>
</evidence>
<evidence type="ECO:0000256" key="8">
    <source>
        <dbReference type="SAM" id="Phobius"/>
    </source>
</evidence>
<feature type="transmembrane region" description="Helical" evidence="8">
    <location>
        <begin position="382"/>
        <end position="401"/>
    </location>
</feature>
<dbReference type="InterPro" id="IPR036770">
    <property type="entry name" value="Ankyrin_rpt-contain_sf"/>
</dbReference>
<dbReference type="PANTHER" id="PTHR24186:SF37">
    <property type="entry name" value="PGG DOMAIN-CONTAINING PROTEIN"/>
    <property type="match status" value="1"/>
</dbReference>
<dbReference type="PROSITE" id="PS50088">
    <property type="entry name" value="ANK_REPEAT"/>
    <property type="match status" value="3"/>
</dbReference>
<organism evidence="10">
    <name type="scientific">Manihot esculenta</name>
    <name type="common">Cassava</name>
    <name type="synonym">Jatropha manihot</name>
    <dbReference type="NCBI Taxonomy" id="3983"/>
    <lineage>
        <taxon>Eukaryota</taxon>
        <taxon>Viridiplantae</taxon>
        <taxon>Streptophyta</taxon>
        <taxon>Embryophyta</taxon>
        <taxon>Tracheophyta</taxon>
        <taxon>Spermatophyta</taxon>
        <taxon>Magnoliopsida</taxon>
        <taxon>eudicotyledons</taxon>
        <taxon>Gunneridae</taxon>
        <taxon>Pentapetalae</taxon>
        <taxon>rosids</taxon>
        <taxon>fabids</taxon>
        <taxon>Malpighiales</taxon>
        <taxon>Euphorbiaceae</taxon>
        <taxon>Crotonoideae</taxon>
        <taxon>Manihoteae</taxon>
        <taxon>Manihot</taxon>
    </lineage>
</organism>
<dbReference type="SUPFAM" id="SSF48403">
    <property type="entry name" value="Ankyrin repeat"/>
    <property type="match status" value="1"/>
</dbReference>
<evidence type="ECO:0000259" key="9">
    <source>
        <dbReference type="Pfam" id="PF13962"/>
    </source>
</evidence>
<dbReference type="OMA" id="MELMSIC"/>
<comment type="subcellular location">
    <subcellularLocation>
        <location evidence="1">Membrane</location>
        <topology evidence="1">Multi-pass membrane protein</topology>
    </subcellularLocation>
</comment>
<feature type="domain" description="PGG" evidence="9">
    <location>
        <begin position="291"/>
        <end position="402"/>
    </location>
</feature>
<dbReference type="InterPro" id="IPR002110">
    <property type="entry name" value="Ankyrin_rpt"/>
</dbReference>
<dbReference type="Pfam" id="PF13637">
    <property type="entry name" value="Ank_4"/>
    <property type="match status" value="1"/>
</dbReference>
<dbReference type="Pfam" id="PF00023">
    <property type="entry name" value="Ank"/>
    <property type="match status" value="1"/>
</dbReference>
<protein>
    <recommendedName>
        <fullName evidence="9">PGG domain-containing protein</fullName>
    </recommendedName>
</protein>
<keyword evidence="4 8" id="KW-1133">Transmembrane helix</keyword>
<dbReference type="STRING" id="3983.A0A2C9V5M7"/>
<name>A0A2C9V5M7_MANES</name>
<evidence type="ECO:0000256" key="2">
    <source>
        <dbReference type="ARBA" id="ARBA00022692"/>
    </source>
</evidence>